<reference evidence="2" key="1">
    <citation type="submission" date="2020-05" db="EMBL/GenBank/DDBJ databases">
        <title>Mycena genomes resolve the evolution of fungal bioluminescence.</title>
        <authorList>
            <person name="Tsai I.J."/>
        </authorList>
    </citation>
    <scope>NUCLEOTIDE SEQUENCE</scope>
    <source>
        <strain evidence="2">110903Hualien_Pintung</strain>
    </source>
</reference>
<dbReference type="InterPro" id="IPR011333">
    <property type="entry name" value="SKP1/BTB/POZ_sf"/>
</dbReference>
<dbReference type="Proteomes" id="UP000613580">
    <property type="component" value="Unassembled WGS sequence"/>
</dbReference>
<proteinExistence type="predicted"/>
<evidence type="ECO:0000313" key="2">
    <source>
        <dbReference type="EMBL" id="KAF7299618.1"/>
    </source>
</evidence>
<dbReference type="OrthoDB" id="2879636at2759"/>
<dbReference type="AlphaFoldDB" id="A0A8H6SIJ8"/>
<dbReference type="PROSITE" id="PS50097">
    <property type="entry name" value="BTB"/>
    <property type="match status" value="1"/>
</dbReference>
<accession>A0A8H6SIJ8</accession>
<sequence length="329" mass="36963">MAGLSRGEPWFSDGNVVLATAGDEPGVAFRVHRGVMSRHSEVFESMFLVPQPIMDSDVEMFEGCQVVRMWDAPVELAALIVALYDGVKFGNASIADWFHLAGILRLSSKYFISNLRRQAIEYLSQTWSPTLIGHDRMVEAALRTPAQDGLTYPWVHPLHVLNLAREVNVRIVVPSALYFLSLYQLDDILRADHPKLTVSHPSRPSSDLHDVREYTLMFQKRMDLILSFVRSFCGERKPLPSCQSSTTCAHGFARLTSRLGRSWIVRTGPLHYMVQAVGDLKDKGEVCKPCLQAFTSDVTALRERTWNELPGVVGLPSWEELVELDLHSG</sequence>
<comment type="caution">
    <text evidence="2">The sequence shown here is derived from an EMBL/GenBank/DDBJ whole genome shotgun (WGS) entry which is preliminary data.</text>
</comment>
<feature type="domain" description="BTB" evidence="1">
    <location>
        <begin position="14"/>
        <end position="86"/>
    </location>
</feature>
<protein>
    <recommendedName>
        <fullName evidence="1">BTB domain-containing protein</fullName>
    </recommendedName>
</protein>
<dbReference type="EMBL" id="JACAZE010000014">
    <property type="protein sequence ID" value="KAF7299618.1"/>
    <property type="molecule type" value="Genomic_DNA"/>
</dbReference>
<evidence type="ECO:0000259" key="1">
    <source>
        <dbReference type="PROSITE" id="PS50097"/>
    </source>
</evidence>
<evidence type="ECO:0000313" key="3">
    <source>
        <dbReference type="Proteomes" id="UP000613580"/>
    </source>
</evidence>
<keyword evidence="3" id="KW-1185">Reference proteome</keyword>
<gene>
    <name evidence="2" type="ORF">HMN09_00967200</name>
</gene>
<name>A0A8H6SIJ8_MYCCL</name>
<dbReference type="InterPro" id="IPR000210">
    <property type="entry name" value="BTB/POZ_dom"/>
</dbReference>
<dbReference type="Gene3D" id="3.30.710.10">
    <property type="entry name" value="Potassium Channel Kv1.1, Chain A"/>
    <property type="match status" value="1"/>
</dbReference>
<organism evidence="2 3">
    <name type="scientific">Mycena chlorophos</name>
    <name type="common">Agaric fungus</name>
    <name type="synonym">Agaricus chlorophos</name>
    <dbReference type="NCBI Taxonomy" id="658473"/>
    <lineage>
        <taxon>Eukaryota</taxon>
        <taxon>Fungi</taxon>
        <taxon>Dikarya</taxon>
        <taxon>Basidiomycota</taxon>
        <taxon>Agaricomycotina</taxon>
        <taxon>Agaricomycetes</taxon>
        <taxon>Agaricomycetidae</taxon>
        <taxon>Agaricales</taxon>
        <taxon>Marasmiineae</taxon>
        <taxon>Mycenaceae</taxon>
        <taxon>Mycena</taxon>
    </lineage>
</organism>
<dbReference type="Pfam" id="PF00651">
    <property type="entry name" value="BTB"/>
    <property type="match status" value="1"/>
</dbReference>